<dbReference type="Gene3D" id="3.30.1330.70">
    <property type="entry name" value="Holliday junction resolvase RusA"/>
    <property type="match status" value="1"/>
</dbReference>
<dbReference type="SUPFAM" id="SSF103084">
    <property type="entry name" value="Holliday junction resolvase RusA"/>
    <property type="match status" value="1"/>
</dbReference>
<dbReference type="Pfam" id="PF05866">
    <property type="entry name" value="RusA"/>
    <property type="match status" value="1"/>
</dbReference>
<proteinExistence type="predicted"/>
<dbReference type="GO" id="GO:0006281">
    <property type="term" value="P:DNA repair"/>
    <property type="evidence" value="ECO:0007669"/>
    <property type="project" value="InterPro"/>
</dbReference>
<protein>
    <submittedName>
        <fullName evidence="2">Rus Holliday junction resolvase</fullName>
    </submittedName>
</protein>
<gene>
    <name evidence="2" type="ORF">UFOVP1392_23</name>
    <name evidence="3" type="ORF">UFOVP1569_22</name>
    <name evidence="1" type="ORF">UFOVP952_33</name>
</gene>
<evidence type="ECO:0000313" key="1">
    <source>
        <dbReference type="EMBL" id="CAB4173076.1"/>
    </source>
</evidence>
<reference evidence="2" key="1">
    <citation type="submission" date="2020-05" db="EMBL/GenBank/DDBJ databases">
        <authorList>
            <person name="Chiriac C."/>
            <person name="Salcher M."/>
            <person name="Ghai R."/>
            <person name="Kavagutti S V."/>
        </authorList>
    </citation>
    <scope>NUCLEOTIDE SEQUENCE</scope>
</reference>
<name>A0A6J5S6E3_9CAUD</name>
<organism evidence="2">
    <name type="scientific">uncultured Caudovirales phage</name>
    <dbReference type="NCBI Taxonomy" id="2100421"/>
    <lineage>
        <taxon>Viruses</taxon>
        <taxon>Duplodnaviria</taxon>
        <taxon>Heunggongvirae</taxon>
        <taxon>Uroviricota</taxon>
        <taxon>Caudoviricetes</taxon>
        <taxon>Peduoviridae</taxon>
        <taxon>Maltschvirus</taxon>
        <taxon>Maltschvirus maltsch</taxon>
    </lineage>
</organism>
<sequence length="130" mass="14345">MIEFTILGRPVPKGSRVAGVTKTGHRFNREANSNYGPYVADAKKQLMAQLTAVDMIDGPVELLVEFTYSTPKKPAHNYPSRGDLDKLVRTVGDLLQHVGVIKNDAQITRITAEKRFGDVDRVVGQLIPIT</sequence>
<accession>A0A6J5S6E3</accession>
<dbReference type="EMBL" id="LR798409">
    <property type="protein sequence ID" value="CAB5229891.1"/>
    <property type="molecule type" value="Genomic_DNA"/>
</dbReference>
<evidence type="ECO:0000313" key="2">
    <source>
        <dbReference type="EMBL" id="CAB4204066.1"/>
    </source>
</evidence>
<dbReference type="InterPro" id="IPR036614">
    <property type="entry name" value="RusA-like_sf"/>
</dbReference>
<evidence type="ECO:0000313" key="3">
    <source>
        <dbReference type="EMBL" id="CAB5229891.1"/>
    </source>
</evidence>
<dbReference type="GO" id="GO:0000287">
    <property type="term" value="F:magnesium ion binding"/>
    <property type="evidence" value="ECO:0007669"/>
    <property type="project" value="InterPro"/>
</dbReference>
<dbReference type="EMBL" id="LR797334">
    <property type="protein sequence ID" value="CAB4204066.1"/>
    <property type="molecule type" value="Genomic_DNA"/>
</dbReference>
<dbReference type="EMBL" id="LR796889">
    <property type="protein sequence ID" value="CAB4173076.1"/>
    <property type="molecule type" value="Genomic_DNA"/>
</dbReference>
<dbReference type="GO" id="GO:0006310">
    <property type="term" value="P:DNA recombination"/>
    <property type="evidence" value="ECO:0007669"/>
    <property type="project" value="InterPro"/>
</dbReference>
<dbReference type="InterPro" id="IPR008822">
    <property type="entry name" value="Endonuclease_RusA-like"/>
</dbReference>